<dbReference type="eggNOG" id="KOG2244">
    <property type="taxonomic scope" value="Eukaryota"/>
</dbReference>
<dbReference type="OMA" id="PFYFGTY"/>
<sequence>MMQSSSSSQHKYTNRLAKEASPYLLQHAHNPVDWYPWGEEAFEKARNENKPIFLSIGYSTCHWCHVMEKESFENEEIAAIMNQNFVNIKVDREERPDIDRVYMTFVQLTTGSGGWPLSCFLTPQLKPIFGGTYFPPKESIYRGNISFPSLLNKIHNMWTNKREALVSQGDKIVSVLKKAFTEKENEEEPAKSADHILKFAHEYVASTVEDFLSSFDTVYGGFSQAPKFPRPVVIDFLLRSYYEEKDDRRKLDIINSVTFTLDKMARGGLYDHLGGGFHRYSVDTYWHVPHFEKMMYDQGQLAIVFAEAYKATRNEYYKQILEEILLYIERDMSLGESSDMIGFFSAEDADSLPTFDSKEKREGAFYAWDYQQVVDIIDNMVPHIGSVKPSDIFSFMFDLKQDGNVRQSSDPHGELTGLNVLYMDKSLKETQDRFSTIPPESVANVIMDCKDILFKERNKMKPRPHLDDKIITAWNAYVISAFSRSALLLSEPGYLKIAERAANFIYEKLYDRETKVLHRIFKKNSEKERNIAGFLSDYANMISALIDLYEASGSIKWLNWAFELQDIQDSYFYDQTNGGYFEERGNDPTIIYRLKETSGK</sequence>
<evidence type="ECO:0000259" key="1">
    <source>
        <dbReference type="Pfam" id="PF03190"/>
    </source>
</evidence>
<dbReference type="InParanoid" id="D2VPK7"/>
<dbReference type="PANTHER" id="PTHR42899">
    <property type="entry name" value="SPERMATOGENESIS-ASSOCIATED PROTEIN 20"/>
    <property type="match status" value="1"/>
</dbReference>
<dbReference type="GeneID" id="8855008"/>
<dbReference type="SUPFAM" id="SSF48208">
    <property type="entry name" value="Six-hairpin glycosidases"/>
    <property type="match status" value="1"/>
</dbReference>
<dbReference type="KEGG" id="ngr:NAEGRDRAFT_70896"/>
<dbReference type="CDD" id="cd02955">
    <property type="entry name" value="SSP411"/>
    <property type="match status" value="1"/>
</dbReference>
<dbReference type="EMBL" id="GG738887">
    <property type="protein sequence ID" value="EFC41140.1"/>
    <property type="molecule type" value="Genomic_DNA"/>
</dbReference>
<dbReference type="Proteomes" id="UP000006671">
    <property type="component" value="Unassembled WGS sequence"/>
</dbReference>
<protein>
    <submittedName>
        <fullName evidence="2">Predicted protein</fullName>
    </submittedName>
</protein>
<organism evidence="3">
    <name type="scientific">Naegleria gruberi</name>
    <name type="common">Amoeba</name>
    <dbReference type="NCBI Taxonomy" id="5762"/>
    <lineage>
        <taxon>Eukaryota</taxon>
        <taxon>Discoba</taxon>
        <taxon>Heterolobosea</taxon>
        <taxon>Tetramitia</taxon>
        <taxon>Eutetramitia</taxon>
        <taxon>Vahlkampfiidae</taxon>
        <taxon>Naegleria</taxon>
    </lineage>
</organism>
<dbReference type="SUPFAM" id="SSF52833">
    <property type="entry name" value="Thioredoxin-like"/>
    <property type="match status" value="1"/>
</dbReference>
<keyword evidence="3" id="KW-1185">Reference proteome</keyword>
<dbReference type="GO" id="GO:0005975">
    <property type="term" value="P:carbohydrate metabolic process"/>
    <property type="evidence" value="ECO:0007669"/>
    <property type="project" value="InterPro"/>
</dbReference>
<dbReference type="Gene3D" id="1.50.10.10">
    <property type="match status" value="1"/>
</dbReference>
<dbReference type="InterPro" id="IPR012341">
    <property type="entry name" value="6hp_glycosidase-like_sf"/>
</dbReference>
<evidence type="ECO:0000313" key="3">
    <source>
        <dbReference type="Proteomes" id="UP000006671"/>
    </source>
</evidence>
<evidence type="ECO:0000313" key="2">
    <source>
        <dbReference type="EMBL" id="EFC41140.1"/>
    </source>
</evidence>
<dbReference type="InterPro" id="IPR004879">
    <property type="entry name" value="Ssp411-like_TRX"/>
</dbReference>
<dbReference type="InterPro" id="IPR024705">
    <property type="entry name" value="Ssp411"/>
</dbReference>
<accession>D2VPK7</accession>
<proteinExistence type="predicted"/>
<dbReference type="AlphaFoldDB" id="D2VPK7"/>
<gene>
    <name evidence="2" type="ORF">NAEGRDRAFT_70896</name>
</gene>
<dbReference type="PIRSF" id="PIRSF006402">
    <property type="entry name" value="UCP006402_thioredoxin"/>
    <property type="match status" value="1"/>
</dbReference>
<feature type="domain" description="Spermatogenesis-associated protein 20-like TRX" evidence="1">
    <location>
        <begin position="13"/>
        <end position="176"/>
    </location>
</feature>
<dbReference type="InterPro" id="IPR036249">
    <property type="entry name" value="Thioredoxin-like_sf"/>
</dbReference>
<name>D2VPK7_NAEGR</name>
<reference evidence="2 3" key="1">
    <citation type="journal article" date="2010" name="Cell">
        <title>The genome of Naegleria gruberi illuminates early eukaryotic versatility.</title>
        <authorList>
            <person name="Fritz-Laylin L.K."/>
            <person name="Prochnik S.E."/>
            <person name="Ginger M.L."/>
            <person name="Dacks J.B."/>
            <person name="Carpenter M.L."/>
            <person name="Field M.C."/>
            <person name="Kuo A."/>
            <person name="Paredez A."/>
            <person name="Chapman J."/>
            <person name="Pham J."/>
            <person name="Shu S."/>
            <person name="Neupane R."/>
            <person name="Cipriano M."/>
            <person name="Mancuso J."/>
            <person name="Tu H."/>
            <person name="Salamov A."/>
            <person name="Lindquist E."/>
            <person name="Shapiro H."/>
            <person name="Lucas S."/>
            <person name="Grigoriev I.V."/>
            <person name="Cande W.Z."/>
            <person name="Fulton C."/>
            <person name="Rokhsar D.S."/>
            <person name="Dawson S.C."/>
        </authorList>
    </citation>
    <scope>NUCLEOTIDE SEQUENCE [LARGE SCALE GENOMIC DNA]</scope>
    <source>
        <strain evidence="2 3">NEG-M</strain>
    </source>
</reference>
<dbReference type="RefSeq" id="XP_002673884.1">
    <property type="nucleotide sequence ID" value="XM_002673838.1"/>
</dbReference>
<dbReference type="Gene3D" id="3.40.30.10">
    <property type="entry name" value="Glutaredoxin"/>
    <property type="match status" value="1"/>
</dbReference>
<dbReference type="OrthoDB" id="1923667at2759"/>
<dbReference type="STRING" id="5762.D2VPK7"/>
<dbReference type="Pfam" id="PF03190">
    <property type="entry name" value="Thioredox_DsbH"/>
    <property type="match status" value="1"/>
</dbReference>
<dbReference type="PANTHER" id="PTHR42899:SF1">
    <property type="entry name" value="SPERMATOGENESIS-ASSOCIATED PROTEIN 20"/>
    <property type="match status" value="1"/>
</dbReference>
<dbReference type="InterPro" id="IPR008928">
    <property type="entry name" value="6-hairpin_glycosidase_sf"/>
</dbReference>
<dbReference type="VEuPathDB" id="AmoebaDB:NAEGRDRAFT_70896"/>